<dbReference type="InterPro" id="IPR002553">
    <property type="entry name" value="Clathrin/coatomer_adapt-like_N"/>
</dbReference>
<sequence>MALLVENAHILLAGSAQQRTNISEVLLAAAWICGEYSQHVRNVPAVLESMLRARTSVMSGHILSVYVQNIGKLDSTLLSKAEEEDDWDAIESLDNLMLSKLADFELAEHLEAQERACTLMSILRVAEAAHARREKLGTDIAKLYEGELNPVAAKAQKKVPVPEGLDLDAWINDPWEDTPESSEESDVDATFGQPAPRIRSEFTSFGCVPTYDDEPPKIGEKPKKNKKKDTAELTPEELEKRRKAREAERQNNPYSVKGSATVPKRPTRFDTAELTPEELERRRKAREAERQNNPYYVKGTATVPKRPTRFVTLEAAHANDADKIEIQSPLEIPGENSVSANRADGEMPEGAKSTDDDEDEKGVSDEFRALDINLDEPLRPDEASSYPAIAYNFISKSNTA</sequence>
<dbReference type="GO" id="GO:0030123">
    <property type="term" value="C:AP-3 adaptor complex"/>
    <property type="evidence" value="ECO:0007669"/>
    <property type="project" value="InterPro"/>
</dbReference>
<comment type="similarity">
    <text evidence="2">Belongs to the adaptor complexes large subunit family.</text>
</comment>
<dbReference type="GO" id="GO:0006623">
    <property type="term" value="P:protein targeting to vacuole"/>
    <property type="evidence" value="ECO:0007669"/>
    <property type="project" value="TreeGrafter"/>
</dbReference>
<dbReference type="GO" id="GO:0098943">
    <property type="term" value="P:neurotransmitter receptor transport, postsynaptic endosome to lysosome"/>
    <property type="evidence" value="ECO:0007669"/>
    <property type="project" value="TreeGrafter"/>
</dbReference>
<feature type="region of interest" description="Disordered" evidence="7">
    <location>
        <begin position="322"/>
        <end position="387"/>
    </location>
</feature>
<name>A0A0B1SL72_OESDE</name>
<evidence type="ECO:0000256" key="4">
    <source>
        <dbReference type="ARBA" id="ARBA00022737"/>
    </source>
</evidence>
<dbReference type="SMART" id="SM01354">
    <property type="entry name" value="BLVR"/>
    <property type="match status" value="1"/>
</dbReference>
<dbReference type="OrthoDB" id="10264595at2759"/>
<feature type="region of interest" description="Disordered" evidence="7">
    <location>
        <begin position="175"/>
        <end position="194"/>
    </location>
</feature>
<dbReference type="Pfam" id="PF06375">
    <property type="entry name" value="AP3D1"/>
    <property type="match status" value="3"/>
</dbReference>
<dbReference type="GO" id="GO:0098830">
    <property type="term" value="C:presynaptic endosome"/>
    <property type="evidence" value="ECO:0007669"/>
    <property type="project" value="TreeGrafter"/>
</dbReference>
<dbReference type="AlphaFoldDB" id="A0A0B1SL72"/>
<comment type="subcellular location">
    <subcellularLocation>
        <location evidence="1">Endomembrane system</location>
    </subcellularLocation>
</comment>
<dbReference type="GO" id="GO:0048490">
    <property type="term" value="P:anterograde synaptic vesicle transport"/>
    <property type="evidence" value="ECO:0007669"/>
    <property type="project" value="TreeGrafter"/>
</dbReference>
<dbReference type="GO" id="GO:0006896">
    <property type="term" value="P:Golgi to vacuole transport"/>
    <property type="evidence" value="ECO:0007669"/>
    <property type="project" value="TreeGrafter"/>
</dbReference>
<evidence type="ECO:0000256" key="1">
    <source>
        <dbReference type="ARBA" id="ARBA00004308"/>
    </source>
</evidence>
<keyword evidence="4" id="KW-0677">Repeat</keyword>
<evidence type="ECO:0000313" key="10">
    <source>
        <dbReference type="Proteomes" id="UP000053660"/>
    </source>
</evidence>
<reference evidence="9 10" key="1">
    <citation type="submission" date="2014-03" db="EMBL/GenBank/DDBJ databases">
        <title>Draft genome of the hookworm Oesophagostomum dentatum.</title>
        <authorList>
            <person name="Mitreva M."/>
        </authorList>
    </citation>
    <scope>NUCLEOTIDE SEQUENCE [LARGE SCALE GENOMIC DNA]</scope>
    <source>
        <strain evidence="9 10">OD-Hann</strain>
    </source>
</reference>
<organism evidence="9 10">
    <name type="scientific">Oesophagostomum dentatum</name>
    <name type="common">Nodular worm</name>
    <dbReference type="NCBI Taxonomy" id="61180"/>
    <lineage>
        <taxon>Eukaryota</taxon>
        <taxon>Metazoa</taxon>
        <taxon>Ecdysozoa</taxon>
        <taxon>Nematoda</taxon>
        <taxon>Chromadorea</taxon>
        <taxon>Rhabditida</taxon>
        <taxon>Rhabditina</taxon>
        <taxon>Rhabditomorpha</taxon>
        <taxon>Strongyloidea</taxon>
        <taxon>Strongylidae</taxon>
        <taxon>Oesophagostomum</taxon>
    </lineage>
</organism>
<evidence type="ECO:0000256" key="3">
    <source>
        <dbReference type="ARBA" id="ARBA00022448"/>
    </source>
</evidence>
<keyword evidence="6" id="KW-0472">Membrane</keyword>
<feature type="compositionally biased region" description="Acidic residues" evidence="7">
    <location>
        <begin position="175"/>
        <end position="187"/>
    </location>
</feature>
<dbReference type="GO" id="GO:1904115">
    <property type="term" value="C:axon cytoplasm"/>
    <property type="evidence" value="ECO:0007669"/>
    <property type="project" value="GOC"/>
</dbReference>
<dbReference type="Pfam" id="PF01602">
    <property type="entry name" value="Adaptin_N"/>
    <property type="match status" value="1"/>
</dbReference>
<dbReference type="InterPro" id="IPR011989">
    <property type="entry name" value="ARM-like"/>
</dbReference>
<dbReference type="InterPro" id="IPR010474">
    <property type="entry name" value="AP3D_dom_metazoa"/>
</dbReference>
<feature type="domain" description="AP-3 complex subunit delta" evidence="8">
    <location>
        <begin position="274"/>
        <end position="375"/>
    </location>
</feature>
<feature type="compositionally biased region" description="Basic and acidic residues" evidence="7">
    <location>
        <begin position="278"/>
        <end position="290"/>
    </location>
</feature>
<accession>A0A0B1SL72</accession>
<proteinExistence type="inferred from homology"/>
<dbReference type="InterPro" id="IPR017105">
    <property type="entry name" value="AP3_complex_dsu"/>
</dbReference>
<feature type="compositionally biased region" description="Basic and acidic residues" evidence="7">
    <location>
        <begin position="237"/>
        <end position="249"/>
    </location>
</feature>
<protein>
    <recommendedName>
        <fullName evidence="8">AP-3 complex subunit delta domain-containing protein</fullName>
    </recommendedName>
</protein>
<dbReference type="EMBL" id="KN569269">
    <property type="protein sequence ID" value="KHJ84282.1"/>
    <property type="molecule type" value="Genomic_DNA"/>
</dbReference>
<evidence type="ECO:0000256" key="6">
    <source>
        <dbReference type="ARBA" id="ARBA00023136"/>
    </source>
</evidence>
<dbReference type="Proteomes" id="UP000053660">
    <property type="component" value="Unassembled WGS sequence"/>
</dbReference>
<keyword evidence="3" id="KW-0813">Transport</keyword>
<keyword evidence="10" id="KW-1185">Reference proteome</keyword>
<dbReference type="GO" id="GO:0043195">
    <property type="term" value="C:terminal bouton"/>
    <property type="evidence" value="ECO:0007669"/>
    <property type="project" value="TreeGrafter"/>
</dbReference>
<dbReference type="GO" id="GO:0010008">
    <property type="term" value="C:endosome membrane"/>
    <property type="evidence" value="ECO:0007669"/>
    <property type="project" value="TreeGrafter"/>
</dbReference>
<dbReference type="PANTHER" id="PTHR22781:SF12">
    <property type="entry name" value="AP-3 COMPLEX SUBUNIT DELTA-1"/>
    <property type="match status" value="1"/>
</dbReference>
<dbReference type="GO" id="GO:0048499">
    <property type="term" value="P:synaptic vesicle membrane organization"/>
    <property type="evidence" value="ECO:0007669"/>
    <property type="project" value="TreeGrafter"/>
</dbReference>
<dbReference type="PANTHER" id="PTHR22781">
    <property type="entry name" value="DELTA ADAPTIN-RELATED"/>
    <property type="match status" value="1"/>
</dbReference>
<keyword evidence="5" id="KW-0653">Protein transport</keyword>
<evidence type="ECO:0000313" key="9">
    <source>
        <dbReference type="EMBL" id="KHJ84282.1"/>
    </source>
</evidence>
<dbReference type="GO" id="GO:0016182">
    <property type="term" value="P:synaptic vesicle budding from endosome"/>
    <property type="evidence" value="ECO:0007669"/>
    <property type="project" value="TreeGrafter"/>
</dbReference>
<gene>
    <name evidence="9" type="ORF">OESDEN_16007</name>
</gene>
<evidence type="ECO:0000259" key="8">
    <source>
        <dbReference type="SMART" id="SM01354"/>
    </source>
</evidence>
<evidence type="ECO:0000256" key="2">
    <source>
        <dbReference type="ARBA" id="ARBA00006613"/>
    </source>
</evidence>
<evidence type="ECO:0000256" key="5">
    <source>
        <dbReference type="ARBA" id="ARBA00022927"/>
    </source>
</evidence>
<evidence type="ECO:0000256" key="7">
    <source>
        <dbReference type="SAM" id="MobiDB-lite"/>
    </source>
</evidence>
<feature type="region of interest" description="Disordered" evidence="7">
    <location>
        <begin position="206"/>
        <end position="301"/>
    </location>
</feature>
<dbReference type="Gene3D" id="1.25.10.10">
    <property type="entry name" value="Leucine-rich Repeat Variant"/>
    <property type="match status" value="1"/>
</dbReference>